<dbReference type="InterPro" id="IPR018075">
    <property type="entry name" value="UBQ-activ_enz_E1"/>
</dbReference>
<dbReference type="GO" id="GO:0004839">
    <property type="term" value="F:ubiquitin activating enzyme activity"/>
    <property type="evidence" value="ECO:0007669"/>
    <property type="project" value="UniProtKB-EC"/>
</dbReference>
<dbReference type="Gene3D" id="1.10.10.2660">
    <property type="entry name" value="Ubiquitin-activating enzyme E1, SCCH domain"/>
    <property type="match status" value="1"/>
</dbReference>
<dbReference type="Gene3D" id="3.40.50.720">
    <property type="entry name" value="NAD(P)-binding Rossmann-like Domain"/>
    <property type="match status" value="1"/>
</dbReference>
<keyword evidence="11" id="KW-1185">Reference proteome</keyword>
<evidence type="ECO:0000256" key="3">
    <source>
        <dbReference type="ARBA" id="ARBA00005673"/>
    </source>
</evidence>
<dbReference type="GO" id="GO:0019948">
    <property type="term" value="F:SUMO activating enzyme activity"/>
    <property type="evidence" value="ECO:0007669"/>
    <property type="project" value="TreeGrafter"/>
</dbReference>
<dbReference type="GO" id="GO:0005524">
    <property type="term" value="F:ATP binding"/>
    <property type="evidence" value="ECO:0007669"/>
    <property type="project" value="UniProtKB-KW"/>
</dbReference>
<dbReference type="InterPro" id="IPR018965">
    <property type="entry name" value="Ub-activating_enz_E1_C"/>
</dbReference>
<evidence type="ECO:0000256" key="8">
    <source>
        <dbReference type="ARBA" id="ARBA00022840"/>
    </source>
</evidence>
<dbReference type="InterPro" id="IPR035985">
    <property type="entry name" value="Ubiquitin-activating_enz"/>
</dbReference>
<evidence type="ECO:0000313" key="10">
    <source>
        <dbReference type="EMBL" id="CAE1293129.1"/>
    </source>
</evidence>
<dbReference type="InterPro" id="IPR038252">
    <property type="entry name" value="UBA_E1_C_sf"/>
</dbReference>
<proteinExistence type="inferred from homology"/>
<dbReference type="Gene3D" id="2.40.30.180">
    <property type="entry name" value="Ubiquitin-activating enzyme E1, FCCH domain"/>
    <property type="match status" value="1"/>
</dbReference>
<keyword evidence="8" id="KW-0067">ATP-binding</keyword>
<dbReference type="PRINTS" id="PR01849">
    <property type="entry name" value="UBIQUITINACT"/>
</dbReference>
<dbReference type="EC" id="6.2.1.45" evidence="4"/>
<dbReference type="InterPro" id="IPR019572">
    <property type="entry name" value="UBA_E1_SCCH"/>
</dbReference>
<comment type="catalytic activity">
    <reaction evidence="1">
        <text>ATP + ubiquitin + [E1 ubiquitin-activating enzyme]-L-cysteine = AMP + diphosphate + S-ubiquitinyl-[E1 ubiquitin-activating enzyme]-L-cysteine.</text>
        <dbReference type="EC" id="6.2.1.45"/>
    </reaction>
</comment>
<dbReference type="Pfam" id="PF10585">
    <property type="entry name" value="UBA_E1_SCCH"/>
    <property type="match status" value="1"/>
</dbReference>
<dbReference type="NCBIfam" id="TIGR01408">
    <property type="entry name" value="Ube1"/>
    <property type="match status" value="1"/>
</dbReference>
<keyword evidence="5 10" id="KW-0436">Ligase</keyword>
<dbReference type="PANTHER" id="PTHR10953">
    <property type="entry name" value="UBIQUITIN-ACTIVATING ENZYME E1"/>
    <property type="match status" value="1"/>
</dbReference>
<dbReference type="SUPFAM" id="SSF69572">
    <property type="entry name" value="Activating enzymes of the ubiquitin-like proteins"/>
    <property type="match status" value="2"/>
</dbReference>
<evidence type="ECO:0000256" key="6">
    <source>
        <dbReference type="ARBA" id="ARBA00022741"/>
    </source>
</evidence>
<dbReference type="InterPro" id="IPR000011">
    <property type="entry name" value="UBQ/SUMO-activ_enz_E1-like"/>
</dbReference>
<dbReference type="AlphaFoldDB" id="A0A812D479"/>
<dbReference type="GO" id="GO:0005737">
    <property type="term" value="C:cytoplasm"/>
    <property type="evidence" value="ECO:0007669"/>
    <property type="project" value="TreeGrafter"/>
</dbReference>
<dbReference type="OrthoDB" id="10252231at2759"/>
<evidence type="ECO:0000256" key="1">
    <source>
        <dbReference type="ARBA" id="ARBA00000488"/>
    </source>
</evidence>
<dbReference type="FunFam" id="3.40.50.720:FF:000015">
    <property type="entry name" value="Ubiquitin-activating enzyme E1 1"/>
    <property type="match status" value="1"/>
</dbReference>
<evidence type="ECO:0000259" key="9">
    <source>
        <dbReference type="SMART" id="SM00985"/>
    </source>
</evidence>
<dbReference type="InterPro" id="IPR042449">
    <property type="entry name" value="Ub-E1_IAD_1"/>
</dbReference>
<dbReference type="PANTHER" id="PTHR10953:SF186">
    <property type="entry name" value="UBIQUITIN-LIKE MODIFIER-ACTIVATING ENZYME 6"/>
    <property type="match status" value="1"/>
</dbReference>
<dbReference type="Proteomes" id="UP000597762">
    <property type="component" value="Unassembled WGS sequence"/>
</dbReference>
<dbReference type="CDD" id="cd01490">
    <property type="entry name" value="Ube1_repeat2"/>
    <property type="match status" value="1"/>
</dbReference>
<evidence type="ECO:0000256" key="4">
    <source>
        <dbReference type="ARBA" id="ARBA00012990"/>
    </source>
</evidence>
<keyword evidence="6" id="KW-0547">Nucleotide-binding</keyword>
<dbReference type="FunFam" id="1.10.10.2660:FF:000003">
    <property type="entry name" value="ubiquitin-like modifier-activating enzyme 6 isoform X1"/>
    <property type="match status" value="1"/>
</dbReference>
<comment type="caution">
    <text evidence="10">The sequence shown here is derived from an EMBL/GenBank/DDBJ whole genome shotgun (WGS) entry which is preliminary data.</text>
</comment>
<feature type="domain" description="Ubiquitin-activating enzyme E1 C-terminal" evidence="9">
    <location>
        <begin position="861"/>
        <end position="981"/>
    </location>
</feature>
<comment type="similarity">
    <text evidence="3">Belongs to the ubiquitin-activating E1 family.</text>
</comment>
<dbReference type="Pfam" id="PF09358">
    <property type="entry name" value="E1_UFD"/>
    <property type="match status" value="1"/>
</dbReference>
<dbReference type="GO" id="GO:0016925">
    <property type="term" value="P:protein sumoylation"/>
    <property type="evidence" value="ECO:0007669"/>
    <property type="project" value="TreeGrafter"/>
</dbReference>
<comment type="pathway">
    <text evidence="2">Protein modification; protein ubiquitination.</text>
</comment>
<keyword evidence="7" id="KW-0833">Ubl conjugation pathway</keyword>
<dbReference type="Gene3D" id="3.40.50.12550">
    <property type="entry name" value="Ubiquitin-activating enzyme E1, inactive adenylation domain, subdomain 2"/>
    <property type="match status" value="1"/>
</dbReference>
<dbReference type="EMBL" id="CAHIKZ030002866">
    <property type="protein sequence ID" value="CAE1293129.1"/>
    <property type="molecule type" value="Genomic_DNA"/>
</dbReference>
<reference evidence="10" key="1">
    <citation type="submission" date="2021-01" db="EMBL/GenBank/DDBJ databases">
        <authorList>
            <person name="Li R."/>
            <person name="Bekaert M."/>
        </authorList>
    </citation>
    <scope>NUCLEOTIDE SEQUENCE</scope>
    <source>
        <strain evidence="10">Farmed</strain>
    </source>
</reference>
<dbReference type="InterPro" id="IPR000594">
    <property type="entry name" value="ThiF_NAD_FAD-bd"/>
</dbReference>
<evidence type="ECO:0000256" key="5">
    <source>
        <dbReference type="ARBA" id="ARBA00022598"/>
    </source>
</evidence>
<gene>
    <name evidence="10" type="ORF">SPHA_49648</name>
</gene>
<evidence type="ECO:0000256" key="2">
    <source>
        <dbReference type="ARBA" id="ARBA00004906"/>
    </source>
</evidence>
<dbReference type="UniPathway" id="UPA00143"/>
<organism evidence="10 11">
    <name type="scientific">Acanthosepion pharaonis</name>
    <name type="common">Pharaoh cuttlefish</name>
    <name type="synonym">Sepia pharaonis</name>
    <dbReference type="NCBI Taxonomy" id="158019"/>
    <lineage>
        <taxon>Eukaryota</taxon>
        <taxon>Metazoa</taxon>
        <taxon>Spiralia</taxon>
        <taxon>Lophotrochozoa</taxon>
        <taxon>Mollusca</taxon>
        <taxon>Cephalopoda</taxon>
        <taxon>Coleoidea</taxon>
        <taxon>Decapodiformes</taxon>
        <taxon>Sepiida</taxon>
        <taxon>Sepiina</taxon>
        <taxon>Sepiidae</taxon>
        <taxon>Acanthosepion</taxon>
    </lineage>
</organism>
<protein>
    <recommendedName>
        <fullName evidence="4">E1 ubiquitin-activating enzyme</fullName>
        <ecNumber evidence="4">6.2.1.45</ecNumber>
    </recommendedName>
</protein>
<dbReference type="Gene3D" id="3.50.50.80">
    <property type="entry name" value="Ubiquitin-activating enzyme E1, inactive adenylation domain, subdomain 1"/>
    <property type="match status" value="1"/>
</dbReference>
<dbReference type="SMART" id="SM00985">
    <property type="entry name" value="UBA_e1_C"/>
    <property type="match status" value="1"/>
</dbReference>
<evidence type="ECO:0000313" key="11">
    <source>
        <dbReference type="Proteomes" id="UP000597762"/>
    </source>
</evidence>
<sequence>MAQSSVLLYGVGGLGVEIAKNIVLSGIKCLTIQDGSIAQIQDLGTQFFLREEDVETKRNRAEASCQRIAELNPYVTVKTLPQALNDDTDLAYLTEFQCVILTECSLDIQLKVNEFCQQQDPHIKFISGDVFGVFCGTFCDFGKEFDIVDANGEEPKEVFISNITKANPGVVTCLENRMHHLQTGDIVTFKEINGMTALNTTMCTVTVISPYTFEICDTSSEEFGPYEHGGIAVQVKVPKKGYHESLENQLKNPTLLTPDFSKFYAPKNIHCGILALHSFKKKNGRLPQIRSMEDGQILLSLAKEISSEMSFQEEIDDNLILKLSFTCKGCLAPLCAVLGGFMAQEALKALTGKFTPLDQWLYLDVTDILPDSGTEDNFDTRNDRYDLLRQCVGEKLCKKLAQIHLFMVGCGAIGCELLKDFALLGLSTGEQGMLTVTDNDIIEKSNLNRQFLFRPQHIRHPKSTTASQSVLQINPGMKIDAHQNKVCPETENKIYPDAFIENQDVIVNALDNIEARRYMDSRCVSNQRALLESGTMGTKGHVQTIVPYLTESYSNQRDPQDEEVPYCTLKSFPANIEHCIQWARDKFESSFYQKPNMVNKFWSINKTPAEVIERLLNCEPVENAVLVSHYLHNAPQNWTQCVHLAKIKFIKYFNYKAQHLLQAFPLDTKLADGGMFWHSPKRPPVPLTFDSTNPLHLLFICSTARLYAETFHIQYKTEDFCPEILFPILDSFQVPEFRPSHKEIETDESAQKRTEESHSSDEIHLAAEFLRQSNEKNDVVTQPLTVIEFEKDDDTNAHVDFITSSANLRAAMYSIEAADRLKVKRIAGHIVPAIATTTATVSGLVAVELLKVVSGFPLDKYRNCFLNLALPMILLSEPGPAETTKINDELSFTVWDRWEIHGEKSFTLQQFLQHFKEKIGYSASMVVHGVKMIYVPILPGHSKRLPQSMIKLLKPRENQLYVDLVVSLDTGREEDIPGPPVRYFFGL</sequence>
<evidence type="ECO:0000256" key="7">
    <source>
        <dbReference type="ARBA" id="ARBA00022786"/>
    </source>
</evidence>
<dbReference type="FunFam" id="2.40.30.180:FF:000002">
    <property type="entry name" value="Ubiquitin-activating enzyme E1 2"/>
    <property type="match status" value="1"/>
</dbReference>
<dbReference type="InterPro" id="IPR045886">
    <property type="entry name" value="ThiF/MoeB/HesA"/>
</dbReference>
<dbReference type="InterPro" id="IPR042302">
    <property type="entry name" value="E1_FCCH_sf"/>
</dbReference>
<dbReference type="Gene3D" id="3.10.290.60">
    <property type="entry name" value="Ubiquitin-activating enzyme E1, UFD domain"/>
    <property type="match status" value="1"/>
</dbReference>
<name>A0A812D479_ACAPH</name>
<accession>A0A812D479</accession>
<dbReference type="GO" id="GO:0031510">
    <property type="term" value="C:SUMO activating enzyme complex"/>
    <property type="evidence" value="ECO:0007669"/>
    <property type="project" value="TreeGrafter"/>
</dbReference>
<dbReference type="InterPro" id="IPR042063">
    <property type="entry name" value="Ubi_acti_E1_SCCH"/>
</dbReference>
<dbReference type="Pfam" id="PF00899">
    <property type="entry name" value="ThiF"/>
    <property type="match status" value="2"/>
</dbReference>